<dbReference type="HOGENOM" id="CLU_3145592_0_0_1"/>
<keyword evidence="1" id="KW-0812">Transmembrane</keyword>
<protein>
    <submittedName>
        <fullName evidence="2">AlNc14C128G6880 protein</fullName>
    </submittedName>
</protein>
<reference evidence="2" key="2">
    <citation type="submission" date="2011-02" db="EMBL/GenBank/DDBJ databases">
        <authorList>
            <person name="MacLean D."/>
        </authorList>
    </citation>
    <scope>NUCLEOTIDE SEQUENCE</scope>
</reference>
<organism evidence="2">
    <name type="scientific">Albugo laibachii Nc14</name>
    <dbReference type="NCBI Taxonomy" id="890382"/>
    <lineage>
        <taxon>Eukaryota</taxon>
        <taxon>Sar</taxon>
        <taxon>Stramenopiles</taxon>
        <taxon>Oomycota</taxon>
        <taxon>Peronosporomycetes</taxon>
        <taxon>Albuginales</taxon>
        <taxon>Albuginaceae</taxon>
        <taxon>Albugo</taxon>
    </lineage>
</organism>
<proteinExistence type="predicted"/>
<gene>
    <name evidence="2" type="primary">AlNc14C128G6880</name>
    <name evidence="2" type="ORF">ALNC14_077710</name>
</gene>
<reference evidence="2" key="1">
    <citation type="journal article" date="2011" name="PLoS Biol.">
        <title>Gene gain and loss during evolution of obligate parasitism in the white rust pathogen of Arabidopsis thaliana.</title>
        <authorList>
            <person name="Kemen E."/>
            <person name="Gardiner A."/>
            <person name="Schultz-Larsen T."/>
            <person name="Kemen A.C."/>
            <person name="Balmuth A.L."/>
            <person name="Robert-Seilaniantz A."/>
            <person name="Bailey K."/>
            <person name="Holub E."/>
            <person name="Studholme D.J."/>
            <person name="Maclean D."/>
            <person name="Jones J.D."/>
        </authorList>
    </citation>
    <scope>NUCLEOTIDE SEQUENCE</scope>
</reference>
<accession>F0WK26</accession>
<sequence length="49" mass="5598">MSFSFFDINYISLHFILFADIVLSALVEYETLFTSATTLSLTFAYSYLA</sequence>
<feature type="transmembrane region" description="Helical" evidence="1">
    <location>
        <begin position="7"/>
        <end position="26"/>
    </location>
</feature>
<keyword evidence="1" id="KW-0472">Membrane</keyword>
<keyword evidence="1" id="KW-1133">Transmembrane helix</keyword>
<dbReference type="EMBL" id="FR824173">
    <property type="protein sequence ID" value="CCA21628.1"/>
    <property type="molecule type" value="Genomic_DNA"/>
</dbReference>
<name>F0WK26_9STRA</name>
<evidence type="ECO:0000313" key="2">
    <source>
        <dbReference type="EMBL" id="CCA21628.1"/>
    </source>
</evidence>
<dbReference type="AlphaFoldDB" id="F0WK26"/>
<evidence type="ECO:0000256" key="1">
    <source>
        <dbReference type="SAM" id="Phobius"/>
    </source>
</evidence>